<reference evidence="3 4" key="1">
    <citation type="submission" date="2020-07" db="EMBL/GenBank/DDBJ databases">
        <title>Complete genome sequence of Mycolicibacterium litorale like strain isolated from cardiac implantable electronic device infection.</title>
        <authorList>
            <person name="Fukano H."/>
            <person name="Miyama H."/>
            <person name="Hoshino Y."/>
        </authorList>
    </citation>
    <scope>NUCLEOTIDE SEQUENCE [LARGE SCALE GENOMIC DNA]</scope>
    <source>
        <strain evidence="3 4">NIIDNTM18</strain>
    </source>
</reference>
<dbReference type="EMBL" id="AP023287">
    <property type="protein sequence ID" value="BCI55617.1"/>
    <property type="molecule type" value="Genomic_DNA"/>
</dbReference>
<dbReference type="GO" id="GO:0016491">
    <property type="term" value="F:oxidoreductase activity"/>
    <property type="evidence" value="ECO:0007669"/>
    <property type="project" value="UniProtKB-KW"/>
</dbReference>
<dbReference type="GO" id="GO:0005737">
    <property type="term" value="C:cytoplasm"/>
    <property type="evidence" value="ECO:0007669"/>
    <property type="project" value="TreeGrafter"/>
</dbReference>
<dbReference type="PANTHER" id="PTHR13847:SF287">
    <property type="entry name" value="FAD-DEPENDENT OXIDOREDUCTASE DOMAIN-CONTAINING PROTEIN 1"/>
    <property type="match status" value="1"/>
</dbReference>
<name>A0A6S6PD67_9MYCO</name>
<dbReference type="AlphaFoldDB" id="A0A6S6PD67"/>
<dbReference type="Proteomes" id="UP000515734">
    <property type="component" value="Chromosome"/>
</dbReference>
<dbReference type="PANTHER" id="PTHR13847">
    <property type="entry name" value="SARCOSINE DEHYDROGENASE-RELATED"/>
    <property type="match status" value="1"/>
</dbReference>
<dbReference type="Gene3D" id="3.30.9.10">
    <property type="entry name" value="D-Amino Acid Oxidase, subunit A, domain 2"/>
    <property type="match status" value="1"/>
</dbReference>
<sequence length="398" mass="42197">MTDTADVVIVGGGLEGAAAAWALAERGVTNVVVAERNTVGAGMTGKSSGIVRCHYGVSSLAAMANAGLEVFENPQKYLGEQADDIGFRQTGYVVGVGEQNVDAMRKSLAAQRAVGVQTEEIDAAEVAKMWPYADLEPFAAFGWEPRGGYGDAYQTAQAFAAAARSAGVRVRQSTEVQSLVTDGERALGVTLTDGSRISAETVVVATGAWTRPFLAQHGIDVPIRVVREQIVLIDPGVELGPVPVFSDLVSLQYIRPEPDGTVLFGNSDLADNEETDPDNYLNRATDDFVDITVDKVGTRFPGFPDASITSSYAGCYDVTPDWNPVISRTDLDGLVVAAGFSGHGFKIAPAVGRLVADIVVDGRSGDPRIPETDFRLSRFAEGDLLKTPYPYVGAGEMR</sequence>
<dbReference type="RefSeq" id="WP_185293303.1">
    <property type="nucleotide sequence ID" value="NZ_AP023287.1"/>
</dbReference>
<accession>A0A6S6PD67</accession>
<dbReference type="Pfam" id="PF01266">
    <property type="entry name" value="DAO"/>
    <property type="match status" value="1"/>
</dbReference>
<dbReference type="InterPro" id="IPR036188">
    <property type="entry name" value="FAD/NAD-bd_sf"/>
</dbReference>
<protein>
    <submittedName>
        <fullName evidence="3">Oxidoreductase</fullName>
    </submittedName>
</protein>
<dbReference type="InterPro" id="IPR006076">
    <property type="entry name" value="FAD-dep_OxRdtase"/>
</dbReference>
<evidence type="ECO:0000313" key="4">
    <source>
        <dbReference type="Proteomes" id="UP000515734"/>
    </source>
</evidence>
<evidence type="ECO:0000259" key="2">
    <source>
        <dbReference type="Pfam" id="PF01266"/>
    </source>
</evidence>
<keyword evidence="1" id="KW-0560">Oxidoreductase</keyword>
<dbReference type="Gene3D" id="3.50.50.60">
    <property type="entry name" value="FAD/NAD(P)-binding domain"/>
    <property type="match status" value="1"/>
</dbReference>
<organism evidence="3 4">
    <name type="scientific">Mycolicibacterium litorale</name>
    <dbReference type="NCBI Taxonomy" id="758802"/>
    <lineage>
        <taxon>Bacteria</taxon>
        <taxon>Bacillati</taxon>
        <taxon>Actinomycetota</taxon>
        <taxon>Actinomycetes</taxon>
        <taxon>Mycobacteriales</taxon>
        <taxon>Mycobacteriaceae</taxon>
        <taxon>Mycolicibacterium</taxon>
    </lineage>
</organism>
<evidence type="ECO:0000256" key="1">
    <source>
        <dbReference type="ARBA" id="ARBA00023002"/>
    </source>
</evidence>
<feature type="domain" description="FAD dependent oxidoreductase" evidence="2">
    <location>
        <begin position="6"/>
        <end position="357"/>
    </location>
</feature>
<evidence type="ECO:0000313" key="3">
    <source>
        <dbReference type="EMBL" id="BCI55617.1"/>
    </source>
</evidence>
<dbReference type="SUPFAM" id="SSF51905">
    <property type="entry name" value="FAD/NAD(P)-binding domain"/>
    <property type="match status" value="1"/>
</dbReference>
<gene>
    <name evidence="3" type="ORF">NIIDNTM18_48950</name>
</gene>
<proteinExistence type="predicted"/>